<evidence type="ECO:0000313" key="1">
    <source>
        <dbReference type="EMBL" id="TYG54825.1"/>
    </source>
</evidence>
<accession>A0A5D2BET8</accession>
<dbReference type="Proteomes" id="UP000323506">
    <property type="component" value="Chromosome D09"/>
</dbReference>
<dbReference type="AlphaFoldDB" id="A0A5D2BET8"/>
<keyword evidence="2" id="KW-1185">Reference proteome</keyword>
<dbReference type="EMBL" id="CM017709">
    <property type="protein sequence ID" value="TYG54825.1"/>
    <property type="molecule type" value="Genomic_DNA"/>
</dbReference>
<protein>
    <submittedName>
        <fullName evidence="1">Uncharacterized protein</fullName>
    </submittedName>
</protein>
<proteinExistence type="predicted"/>
<organism evidence="1 2">
    <name type="scientific">Gossypium darwinii</name>
    <name type="common">Darwin's cotton</name>
    <name type="synonym">Gossypium barbadense var. darwinii</name>
    <dbReference type="NCBI Taxonomy" id="34276"/>
    <lineage>
        <taxon>Eukaryota</taxon>
        <taxon>Viridiplantae</taxon>
        <taxon>Streptophyta</taxon>
        <taxon>Embryophyta</taxon>
        <taxon>Tracheophyta</taxon>
        <taxon>Spermatophyta</taxon>
        <taxon>Magnoliopsida</taxon>
        <taxon>eudicotyledons</taxon>
        <taxon>Gunneridae</taxon>
        <taxon>Pentapetalae</taxon>
        <taxon>rosids</taxon>
        <taxon>malvids</taxon>
        <taxon>Malvales</taxon>
        <taxon>Malvaceae</taxon>
        <taxon>Malvoideae</taxon>
        <taxon>Gossypium</taxon>
    </lineage>
</organism>
<gene>
    <name evidence="1" type="ORF">ES288_D09G222400v1</name>
</gene>
<reference evidence="1 2" key="1">
    <citation type="submission" date="2019-06" db="EMBL/GenBank/DDBJ databases">
        <title>WGS assembly of Gossypium darwinii.</title>
        <authorList>
            <person name="Chen Z.J."/>
            <person name="Sreedasyam A."/>
            <person name="Ando A."/>
            <person name="Song Q."/>
            <person name="De L."/>
            <person name="Hulse-Kemp A."/>
            <person name="Ding M."/>
            <person name="Ye W."/>
            <person name="Kirkbride R."/>
            <person name="Jenkins J."/>
            <person name="Plott C."/>
            <person name="Lovell J."/>
            <person name="Lin Y.-M."/>
            <person name="Vaughn R."/>
            <person name="Liu B."/>
            <person name="Li W."/>
            <person name="Simpson S."/>
            <person name="Scheffler B."/>
            <person name="Saski C."/>
            <person name="Grover C."/>
            <person name="Hu G."/>
            <person name="Conover J."/>
            <person name="Carlson J."/>
            <person name="Shu S."/>
            <person name="Boston L."/>
            <person name="Williams M."/>
            <person name="Peterson D."/>
            <person name="Mcgee K."/>
            <person name="Jones D."/>
            <person name="Wendel J."/>
            <person name="Stelly D."/>
            <person name="Grimwood J."/>
            <person name="Schmutz J."/>
        </authorList>
    </citation>
    <scope>NUCLEOTIDE SEQUENCE [LARGE SCALE GENOMIC DNA]</scope>
    <source>
        <strain evidence="1">1808015.09</strain>
    </source>
</reference>
<evidence type="ECO:0000313" key="2">
    <source>
        <dbReference type="Proteomes" id="UP000323506"/>
    </source>
</evidence>
<name>A0A5D2BET8_GOSDA</name>
<sequence>MCRSSTSALHHFRPTSLRQPRNERVFQRSRDGAWRTCVAFVRRYHACEQGRGGNGQLLRH</sequence>